<protein>
    <submittedName>
        <fullName evidence="1">Uncharacterized protein</fullName>
    </submittedName>
</protein>
<evidence type="ECO:0000313" key="1">
    <source>
        <dbReference type="EMBL" id="SEL40969.1"/>
    </source>
</evidence>
<dbReference type="RefSeq" id="WP_090606157.1">
    <property type="nucleotide sequence ID" value="NZ_FNZR01000005.1"/>
</dbReference>
<sequence length="503" mass="58251">MVRPKRFSTNILSIIFFTQFCYKTSNAQINPTQISSRIDSLIFLHLKSSQQADDLLIERKNDDKTFTRPTYKKYIEEKLTYLTYDRGTFPIGTSASLNIKENQTILDLSIARKFQNEDILKRLLVLSFGLQSTFGNGVSNLFSGSDVNSGTVFSLSFALFPRTATYKKVLSGFTPPHGEFKKARYDLFTDRLAKFKNDFFHQHTESLPQKYHAALLRWIDINKTLIRFTNKSDYTLIKEKEEIETFFKSHQLLDSTASHISKTTYNKFLNELYKLEIENPTWEWEKLTWFSGGITYRQTAYSTFDGSLLIEKQFDEQRASLISGTITINHYKERVWEDGLFRTQYFNFSYQPNVTNNYEKLRNQTFESGTLKDSVIGKITFLQNEYTAKDVTGIEYKTRVDHTLSGNYTAMLGEKKAFGGNIIAKATFSPISKPEYHLHFGSIIRFINNKYDPTEKISEAKVNIEVFLELPDLIDSRGSNTGGWKRRIIGVNTSIPFKRLLFK</sequence>
<name>A0A1H7PZJ0_9SPHI</name>
<evidence type="ECO:0000313" key="2">
    <source>
        <dbReference type="Proteomes" id="UP000198916"/>
    </source>
</evidence>
<dbReference type="EMBL" id="FNZR01000005">
    <property type="protein sequence ID" value="SEL40969.1"/>
    <property type="molecule type" value="Genomic_DNA"/>
</dbReference>
<organism evidence="1 2">
    <name type="scientific">Parapedobacter koreensis</name>
    <dbReference type="NCBI Taxonomy" id="332977"/>
    <lineage>
        <taxon>Bacteria</taxon>
        <taxon>Pseudomonadati</taxon>
        <taxon>Bacteroidota</taxon>
        <taxon>Sphingobacteriia</taxon>
        <taxon>Sphingobacteriales</taxon>
        <taxon>Sphingobacteriaceae</taxon>
        <taxon>Parapedobacter</taxon>
    </lineage>
</organism>
<accession>A0A1H7PZJ0</accession>
<dbReference type="OrthoDB" id="9828091at2"/>
<proteinExistence type="predicted"/>
<reference evidence="2" key="1">
    <citation type="submission" date="2016-10" db="EMBL/GenBank/DDBJ databases">
        <authorList>
            <person name="Varghese N."/>
            <person name="Submissions S."/>
        </authorList>
    </citation>
    <scope>NUCLEOTIDE SEQUENCE [LARGE SCALE GENOMIC DNA]</scope>
    <source>
        <strain evidence="2">Jip14</strain>
    </source>
</reference>
<dbReference type="AlphaFoldDB" id="A0A1H7PZJ0"/>
<gene>
    <name evidence="1" type="ORF">SAMN05421740_10587</name>
</gene>
<keyword evidence="2" id="KW-1185">Reference proteome</keyword>
<dbReference type="STRING" id="332977.SAMN05421740_10587"/>
<dbReference type="Proteomes" id="UP000198916">
    <property type="component" value="Unassembled WGS sequence"/>
</dbReference>